<keyword evidence="3" id="KW-0442">Lipid degradation</keyword>
<feature type="short sequence motif" description="GXSXG" evidence="3">
    <location>
        <begin position="57"/>
        <end position="61"/>
    </location>
</feature>
<dbReference type="InterPro" id="IPR002641">
    <property type="entry name" value="PNPLA_dom"/>
</dbReference>
<proteinExistence type="inferred from homology"/>
<evidence type="ECO:0000256" key="1">
    <source>
        <dbReference type="ARBA" id="ARBA00010240"/>
    </source>
</evidence>
<evidence type="ECO:0000256" key="2">
    <source>
        <dbReference type="ARBA" id="ARBA00023098"/>
    </source>
</evidence>
<protein>
    <recommendedName>
        <fullName evidence="4">PNPLA domain-containing protein</fullName>
    </recommendedName>
</protein>
<dbReference type="SUPFAM" id="SSF52151">
    <property type="entry name" value="FabD/lysophospholipase-like"/>
    <property type="match status" value="1"/>
</dbReference>
<organism evidence="5">
    <name type="scientific">Candidatus Tisiphia endosymbiont of Sergentomyia squamirostris</name>
    <dbReference type="NCBI Taxonomy" id="3113639"/>
    <lineage>
        <taxon>Bacteria</taxon>
        <taxon>Pseudomonadati</taxon>
        <taxon>Pseudomonadota</taxon>
        <taxon>Alphaproteobacteria</taxon>
        <taxon>Rickettsiales</taxon>
        <taxon>Rickettsiaceae</taxon>
        <taxon>Rickettsieae</taxon>
        <taxon>Candidatus Tisiphia</taxon>
    </lineage>
</organism>
<reference evidence="5" key="1">
    <citation type="submission" date="2024-01" db="EMBL/GenBank/DDBJ databases">
        <title>Sequencing the genomes of a sandfly, Sergentomyia squamirostris, and its two endosymbionts.</title>
        <authorList>
            <person name="Itokawa K."/>
            <person name="Sanjoba C."/>
        </authorList>
    </citation>
    <scope>NUCLEOTIDE SEQUENCE</scope>
    <source>
        <strain evidence="5">RiSSQ</strain>
    </source>
</reference>
<name>A0AAT9G6E0_9RICK</name>
<dbReference type="PANTHER" id="PTHR32176:SF92">
    <property type="entry name" value="XYLOSE ISOMERASE"/>
    <property type="match status" value="1"/>
</dbReference>
<feature type="active site" description="Nucleophile" evidence="3">
    <location>
        <position position="59"/>
    </location>
</feature>
<accession>A0AAT9G6E0</accession>
<keyword evidence="3" id="KW-0378">Hydrolase</keyword>
<sequence length="516" mass="56185">MGDIGETKLGKIDKIQENRILSISGGGIKGIAELAVLAEIEEYTGKPISKLFNVITGTSVGGLIATLLTIPKEEGSTEPLFSAKQALELFENTAADIFPQKWYFNGPIGNIFSHKYSQKPLKAMLEKYLGNSTLDEAITRVIIPVFDVSGKNDPNKVFDSHTHNGILKKEVVLATTAAPTYFKAVVNKEGVGGFGYDAGVPYAFVDGGLSANRPAASALGVLKKGMTLEEQVEMLKHTTLCSINFEQTHKETAIPSKKLDGSIGWVTKGNIINKIMKATEHSATTEVKKDLPEAGQFTEISIPIPKECKKLDNVKTDNIAKLKEIGKQYVENNKELLENLCKTLVESVNREESLKAANIDESNVSSVLVASDNTDEGQDNNASSTASNRVISSECDKQQLLIKDLDDSQYKTLQKGLSNLTPRESQLLEMFLQVLDDTQIEALSGRISSIINGNHMDEIPELTNSQNMLLSSFSKMFIPDNDYASLSNTCGQEALAQEVPCDGRGSDFSHAPPEVY</sequence>
<dbReference type="Gene3D" id="3.40.1090.10">
    <property type="entry name" value="Cytosolic phospholipase A2 catalytic domain"/>
    <property type="match status" value="1"/>
</dbReference>
<evidence type="ECO:0000256" key="3">
    <source>
        <dbReference type="PROSITE-ProRule" id="PRU01161"/>
    </source>
</evidence>
<feature type="short sequence motif" description="DGA/G" evidence="3">
    <location>
        <begin position="206"/>
        <end position="208"/>
    </location>
</feature>
<gene>
    <name evidence="5" type="ORF">DMENIID0002_00470</name>
</gene>
<feature type="short sequence motif" description="GXGXXG" evidence="3">
    <location>
        <begin position="25"/>
        <end position="30"/>
    </location>
</feature>
<dbReference type="GO" id="GO:0004620">
    <property type="term" value="F:phospholipase activity"/>
    <property type="evidence" value="ECO:0007669"/>
    <property type="project" value="TreeGrafter"/>
</dbReference>
<comment type="similarity">
    <text evidence="1">Belongs to the patatin family.</text>
</comment>
<dbReference type="EMBL" id="AP029170">
    <property type="protein sequence ID" value="BFD45401.1"/>
    <property type="molecule type" value="Genomic_DNA"/>
</dbReference>
<feature type="active site" description="Proton acceptor" evidence="3">
    <location>
        <position position="206"/>
    </location>
</feature>
<keyword evidence="2 3" id="KW-0443">Lipid metabolism</keyword>
<dbReference type="AlphaFoldDB" id="A0AAT9G6E0"/>
<dbReference type="GO" id="GO:0047372">
    <property type="term" value="F:monoacylglycerol lipase activity"/>
    <property type="evidence" value="ECO:0007669"/>
    <property type="project" value="TreeGrafter"/>
</dbReference>
<evidence type="ECO:0000313" key="5">
    <source>
        <dbReference type="EMBL" id="BFD45401.1"/>
    </source>
</evidence>
<dbReference type="Pfam" id="PF01734">
    <property type="entry name" value="Patatin"/>
    <property type="match status" value="1"/>
</dbReference>
<dbReference type="PROSITE" id="PS51635">
    <property type="entry name" value="PNPLA"/>
    <property type="match status" value="1"/>
</dbReference>
<dbReference type="GO" id="GO:0016042">
    <property type="term" value="P:lipid catabolic process"/>
    <property type="evidence" value="ECO:0007669"/>
    <property type="project" value="UniProtKB-UniRule"/>
</dbReference>
<dbReference type="InterPro" id="IPR016035">
    <property type="entry name" value="Acyl_Trfase/lysoPLipase"/>
</dbReference>
<dbReference type="PANTHER" id="PTHR32176">
    <property type="entry name" value="XYLOSE ISOMERASE"/>
    <property type="match status" value="1"/>
</dbReference>
<evidence type="ECO:0000259" key="4">
    <source>
        <dbReference type="PROSITE" id="PS51635"/>
    </source>
</evidence>
<feature type="domain" description="PNPLA" evidence="4">
    <location>
        <begin position="21"/>
        <end position="219"/>
    </location>
</feature>